<dbReference type="Pfam" id="PF00440">
    <property type="entry name" value="TetR_N"/>
    <property type="match status" value="1"/>
</dbReference>
<name>A0ABS6UBL1_9PSEU</name>
<proteinExistence type="predicted"/>
<feature type="domain" description="HTH tetR-type" evidence="6">
    <location>
        <begin position="1"/>
        <end position="55"/>
    </location>
</feature>
<feature type="compositionally biased region" description="Polar residues" evidence="5">
    <location>
        <begin position="199"/>
        <end position="215"/>
    </location>
</feature>
<evidence type="ECO:0000313" key="7">
    <source>
        <dbReference type="EMBL" id="MBW0129296.1"/>
    </source>
</evidence>
<keyword evidence="1" id="KW-0805">Transcription regulation</keyword>
<evidence type="ECO:0000313" key="8">
    <source>
        <dbReference type="Proteomes" id="UP000694300"/>
    </source>
</evidence>
<keyword evidence="2 4" id="KW-0238">DNA-binding</keyword>
<feature type="DNA-binding region" description="H-T-H motif" evidence="4">
    <location>
        <begin position="18"/>
        <end position="37"/>
    </location>
</feature>
<dbReference type="InterPro" id="IPR001647">
    <property type="entry name" value="HTH_TetR"/>
</dbReference>
<comment type="caution">
    <text evidence="7">The sequence shown here is derived from an EMBL/GenBank/DDBJ whole genome shotgun (WGS) entry which is preliminary data.</text>
</comment>
<dbReference type="Proteomes" id="UP000694300">
    <property type="component" value="Unassembled WGS sequence"/>
</dbReference>
<organism evidence="7 8">
    <name type="scientific">Pseudonocardia oceani</name>
    <dbReference type="NCBI Taxonomy" id="2792013"/>
    <lineage>
        <taxon>Bacteria</taxon>
        <taxon>Bacillati</taxon>
        <taxon>Actinomycetota</taxon>
        <taxon>Actinomycetes</taxon>
        <taxon>Pseudonocardiales</taxon>
        <taxon>Pseudonocardiaceae</taxon>
        <taxon>Pseudonocardia</taxon>
    </lineage>
</organism>
<evidence type="ECO:0000259" key="6">
    <source>
        <dbReference type="PROSITE" id="PS50977"/>
    </source>
</evidence>
<evidence type="ECO:0000256" key="4">
    <source>
        <dbReference type="PROSITE-ProRule" id="PRU00335"/>
    </source>
</evidence>
<evidence type="ECO:0000256" key="2">
    <source>
        <dbReference type="ARBA" id="ARBA00023125"/>
    </source>
</evidence>
<feature type="compositionally biased region" description="Pro residues" evidence="5">
    <location>
        <begin position="162"/>
        <end position="171"/>
    </location>
</feature>
<evidence type="ECO:0000256" key="3">
    <source>
        <dbReference type="ARBA" id="ARBA00023163"/>
    </source>
</evidence>
<reference evidence="7 8" key="1">
    <citation type="submission" date="2020-11" db="EMBL/GenBank/DDBJ databases">
        <title>Pseudonocardia abyssalis sp. nov. and Pseudonocardia oceani sp. nov., description and phylogenomic analysis of two novel actinomycetes isolated from the deep Southern Ocean.</title>
        <authorList>
            <person name="Parra J."/>
        </authorList>
    </citation>
    <scope>NUCLEOTIDE SEQUENCE [LARGE SCALE GENOMIC DNA]</scope>
    <source>
        <strain evidence="8">KRD185</strain>
    </source>
</reference>
<keyword evidence="3" id="KW-0804">Transcription</keyword>
<gene>
    <name evidence="7" type="ORF">I4I82_16635</name>
</gene>
<keyword evidence="8" id="KW-1185">Reference proteome</keyword>
<dbReference type="EMBL" id="JADQDF010000001">
    <property type="protein sequence ID" value="MBW0129296.1"/>
    <property type="molecule type" value="Genomic_DNA"/>
</dbReference>
<sequence length="254" mass="27396">MLAAADRLFYAEGIHAVGVDRIVAEADVAKASLYSHFRAKDAILEAYLDGRSGAWREHVEAELPRRGATGRDGVAAVFDLLGEWFAAPGYAGCPFINAAAECGTDGPVGELTGRHREWVRGLFRRLLTEDRAGLDSASTRWWSSCACSTTGRWPGRGWTARPTPPDTPSRPPARSSTVLCRARSAAGSRCRRTPGRTWSRGSGSNRRPTADTTPVQRLLRPRPAPLPLLQAAPGAAEITFTLSSCHVSCHGQHP</sequence>
<feature type="region of interest" description="Disordered" evidence="5">
    <location>
        <begin position="154"/>
        <end position="221"/>
    </location>
</feature>
<protein>
    <submittedName>
        <fullName evidence="7">TetR family transcriptional regulator</fullName>
    </submittedName>
</protein>
<dbReference type="PANTHER" id="PTHR47506">
    <property type="entry name" value="TRANSCRIPTIONAL REGULATORY PROTEIN"/>
    <property type="match status" value="1"/>
</dbReference>
<feature type="compositionally biased region" description="Low complexity" evidence="5">
    <location>
        <begin position="172"/>
        <end position="188"/>
    </location>
</feature>
<evidence type="ECO:0000256" key="1">
    <source>
        <dbReference type="ARBA" id="ARBA00023015"/>
    </source>
</evidence>
<dbReference type="PROSITE" id="PS50977">
    <property type="entry name" value="HTH_TETR_2"/>
    <property type="match status" value="1"/>
</dbReference>
<accession>A0ABS6UBL1</accession>
<dbReference type="PANTHER" id="PTHR47506:SF1">
    <property type="entry name" value="HTH-TYPE TRANSCRIPTIONAL REGULATOR YJDC"/>
    <property type="match status" value="1"/>
</dbReference>
<evidence type="ECO:0000256" key="5">
    <source>
        <dbReference type="SAM" id="MobiDB-lite"/>
    </source>
</evidence>